<comment type="caution">
    <text evidence="1">The sequence shown here is derived from an EMBL/GenBank/DDBJ whole genome shotgun (WGS) entry which is preliminary data.</text>
</comment>
<gene>
    <name evidence="1" type="ORF">GL263_26380</name>
</gene>
<reference evidence="2" key="1">
    <citation type="journal article" date="2020" name="Syst. Appl. Microbiol.">
        <title>Streptomyces alkaliterrae sp. nov., isolated from an alkaline soil, and emended descriptions of Streptomyces alkaliphilus, Streptomyces calidiresistens and Streptomyces durbertensis.</title>
        <authorList>
            <person name="Swiecimska M."/>
            <person name="Golinska P."/>
            <person name="Nouioui I."/>
            <person name="Wypij M."/>
            <person name="Rai M."/>
            <person name="Sangal V."/>
            <person name="Goodfellow M."/>
        </authorList>
    </citation>
    <scope>NUCLEOTIDE SEQUENCE [LARGE SCALE GENOMIC DNA]</scope>
    <source>
        <strain evidence="2">DSM 104538</strain>
    </source>
</reference>
<evidence type="ECO:0000313" key="2">
    <source>
        <dbReference type="Proteomes" id="UP000766698"/>
    </source>
</evidence>
<keyword evidence="2" id="KW-1185">Reference proteome</keyword>
<protein>
    <submittedName>
        <fullName evidence="1">Uncharacterized protein</fullName>
    </submittedName>
</protein>
<dbReference type="EMBL" id="WMLF01000734">
    <property type="protein sequence ID" value="MBB1247047.1"/>
    <property type="molecule type" value="Genomic_DNA"/>
</dbReference>
<name>A0ABR6ENW8_9ACTN</name>
<evidence type="ECO:0000313" key="1">
    <source>
        <dbReference type="EMBL" id="MBB1247047.1"/>
    </source>
</evidence>
<dbReference type="Proteomes" id="UP000766698">
    <property type="component" value="Unassembled WGS sequence"/>
</dbReference>
<feature type="non-terminal residue" evidence="1">
    <location>
        <position position="1"/>
    </location>
</feature>
<accession>A0ABR6ENW8</accession>
<organism evidence="1 2">
    <name type="scientific">Streptomyces durbertensis</name>
    <dbReference type="NCBI Taxonomy" id="2448886"/>
    <lineage>
        <taxon>Bacteria</taxon>
        <taxon>Bacillati</taxon>
        <taxon>Actinomycetota</taxon>
        <taxon>Actinomycetes</taxon>
        <taxon>Kitasatosporales</taxon>
        <taxon>Streptomycetaceae</taxon>
        <taxon>Streptomyces</taxon>
    </lineage>
</organism>
<proteinExistence type="predicted"/>
<sequence>ARGSAPEPPDLTPGKEYVLLLEDTGDAAYTPVNSTQGWYAVEAGAAIPGPANDVSLSPGVREALHLK</sequence>